<gene>
    <name evidence="2" type="ordered locus">PSTAB_1906</name>
</gene>
<protein>
    <submittedName>
        <fullName evidence="2">Uncharacterized protein</fullName>
    </submittedName>
</protein>
<evidence type="ECO:0000313" key="3">
    <source>
        <dbReference type="Proteomes" id="UP000008932"/>
    </source>
</evidence>
<reference evidence="3" key="3">
    <citation type="submission" date="2011-06" db="EMBL/GenBank/DDBJ databases">
        <title>Complete genome sequence of Pseudomonas stutzeri strain CGMCC 1.1803.</title>
        <authorList>
            <person name="Yan Y."/>
            <person name="Chen M."/>
            <person name="Lu W."/>
            <person name="Zhang W."/>
            <person name="Ping S."/>
            <person name="Lin M."/>
        </authorList>
    </citation>
    <scope>NUCLEOTIDE SEQUENCE [LARGE SCALE GENOMIC DNA]</scope>
    <source>
        <strain evidence="3">ATCC 17588 / DSM 5190 / CCUG 11256 / JCM 5965 / LMG 11199 / NCIMB 11358 / Stanier 221</strain>
    </source>
</reference>
<evidence type="ECO:0000313" key="2">
    <source>
        <dbReference type="EMBL" id="AEJ05187.1"/>
    </source>
</evidence>
<dbReference type="Proteomes" id="UP000008932">
    <property type="component" value="Chromosome"/>
</dbReference>
<dbReference type="AlphaFoldDB" id="F8H9G5"/>
<proteinExistence type="predicted"/>
<reference evidence="2 3" key="1">
    <citation type="journal article" date="2011" name="J. Bacteriol.">
        <title>Complete Genome Sequence of the Type Strain Pseudomonas stutzeri CGMCC 1.1803.</title>
        <authorList>
            <person name="Chen M."/>
            <person name="Yan Y."/>
            <person name="Zhang W."/>
            <person name="Lu W."/>
            <person name="Wang J."/>
            <person name="Ping S."/>
            <person name="Lin M."/>
        </authorList>
    </citation>
    <scope>NUCLEOTIDE SEQUENCE [LARGE SCALE GENOMIC DNA]</scope>
    <source>
        <strain evidence="3">ATCC 17588 / DSM 5190 / CCUG 11256 / JCM 5965 / LMG 11199 / NCIMB 11358 / Stanier 221</strain>
    </source>
</reference>
<organism evidence="2 3">
    <name type="scientific">Stutzerimonas stutzeri (strain ATCC 17588 / DSM 5190 / CCUG 11256 / JCM 5965 / LMG 11199 / NBRC 14165 / NCIMB 11358 / Stanier 221)</name>
    <name type="common">Pseudomonas stutzeri</name>
    <dbReference type="NCBI Taxonomy" id="96563"/>
    <lineage>
        <taxon>Bacteria</taxon>
        <taxon>Pseudomonadati</taxon>
        <taxon>Pseudomonadota</taxon>
        <taxon>Gammaproteobacteria</taxon>
        <taxon>Pseudomonadales</taxon>
        <taxon>Pseudomonadaceae</taxon>
        <taxon>Stutzerimonas</taxon>
    </lineage>
</organism>
<reference key="2">
    <citation type="submission" date="2011-06" db="EMBL/GenBank/DDBJ databases">
        <title>Complete Genome Sequence of Pseudomonas stutzeri Strain CGMCC 1.1803.</title>
        <authorList>
            <person name="Yan Y."/>
            <person name="Chen M."/>
            <person name="Lu W."/>
            <person name="Zhang W."/>
            <person name="Ping S."/>
            <person name="Lin M."/>
        </authorList>
    </citation>
    <scope>NUCLEOTIDE SEQUENCE</scope>
    <source>
        <strain>ATCC 17588</strain>
    </source>
</reference>
<evidence type="ECO:0000256" key="1">
    <source>
        <dbReference type="SAM" id="MobiDB-lite"/>
    </source>
</evidence>
<dbReference type="EMBL" id="CP002881">
    <property type="protein sequence ID" value="AEJ05187.1"/>
    <property type="molecule type" value="Genomic_DNA"/>
</dbReference>
<sequence>MELMPLLRRYLLPLLQARAGQRPQRPATKNPPQPRTAVALMNKGGTARQPFEGY</sequence>
<feature type="region of interest" description="Disordered" evidence="1">
    <location>
        <begin position="17"/>
        <end position="54"/>
    </location>
</feature>
<dbReference type="HOGENOM" id="CLU_3047159_0_0_6"/>
<accession>F8H9G5</accession>
<dbReference type="KEGG" id="psz:PSTAB_1906"/>
<name>F8H9G5_STUS2</name>